<dbReference type="InterPro" id="IPR050667">
    <property type="entry name" value="PPR-containing_protein"/>
</dbReference>
<sequence>MFVTPVGLAPSRCRGERRQVGGPLRRFSVRRGGGCARLAWAMRHRERSQPTDEEAVDGGPGWELEETLGERQQNVAEDDELLRTLEGDLASRSAAGGGSVGEVDAAYVGLFERAAQLTARLRAEQDSAGGAGSPRPLFVPASMNVTPFVMDADGDGRKAAANLLARVRRVSGDVDVELPSYEEPPLSMPTRRPAVMSVAGDNGRSEPPPPGTPGRPSAAGDVDSVMPPPATTSRRSHREANASRVSLLELTILAQQRQLDEPLPPLPRPSMSAEAAAELYAEFRAALYAGMRGSKATPQSGSWPLTKTAASATRYLLRALELVRSNNISAYLTTVELSDLMLGFCRLRLLPRVMEAFKLVTALGLQHTPKTYSVLIDALCKSRRVEAAMYFFDKYVDHEGAEAAARRPGQRACLPPTVVMYNTLIAGFARSQRLDMALAYYARLKASPWRLRPDRFTFSTLLDACARACDIERALQLFEEMQALGVHADEVVYATVMDAAGRAGRRRLAMALAGLMVRRGLPPNDIIMAMLIGSCAADGACPQAFALFRQLRQWGWRPTAHAYTNLIVVCCQSGRPHLAMVMLSMMRRDGLRPSGITYAELVNGWAACDRLDRAFGVVREMRRDRFEPNTLTLNALLEACRRCGNLQAAHWVYVAMQRELRARRALLADATAATASNAAAMWPAMSREPNAATYATMIRLASDLGQHRLAVMHYLRDAIEQGLLNSHTYRTTLAGCIRELCEASLPELWEAGEGRTRVDLDAEAQQVLRQALRITDLDRVQVE</sequence>
<dbReference type="Gene3D" id="1.25.40.10">
    <property type="entry name" value="Tetratricopeptide repeat domain"/>
    <property type="match status" value="3"/>
</dbReference>
<keyword evidence="1" id="KW-0677">Repeat</keyword>
<feature type="domain" description="PROP1-like PPR" evidence="4">
    <location>
        <begin position="534"/>
        <end position="656"/>
    </location>
</feature>
<dbReference type="PROSITE" id="PS51375">
    <property type="entry name" value="PPR"/>
    <property type="match status" value="6"/>
</dbReference>
<evidence type="ECO:0000256" key="3">
    <source>
        <dbReference type="SAM" id="MobiDB-lite"/>
    </source>
</evidence>
<dbReference type="Proteomes" id="UP001301350">
    <property type="component" value="Unassembled WGS sequence"/>
</dbReference>
<dbReference type="EMBL" id="JANCYW010000016">
    <property type="protein sequence ID" value="KAK4538217.1"/>
    <property type="molecule type" value="Genomic_DNA"/>
</dbReference>
<reference evidence="5 6" key="1">
    <citation type="submission" date="2022-07" db="EMBL/GenBank/DDBJ databases">
        <title>Genome-wide signatures of adaptation to extreme environments.</title>
        <authorList>
            <person name="Cho C.H."/>
            <person name="Yoon H.S."/>
        </authorList>
    </citation>
    <scope>NUCLEOTIDE SEQUENCE [LARGE SCALE GENOMIC DNA]</scope>
    <source>
        <strain evidence="5 6">DBV 063 E5</strain>
    </source>
</reference>
<keyword evidence="6" id="KW-1185">Reference proteome</keyword>
<name>A0AAV9J0V1_CYACA</name>
<feature type="region of interest" description="Disordered" evidence="3">
    <location>
        <begin position="178"/>
        <end position="241"/>
    </location>
</feature>
<feature type="repeat" description="PPR" evidence="2">
    <location>
        <begin position="559"/>
        <end position="593"/>
    </location>
</feature>
<proteinExistence type="predicted"/>
<dbReference type="Pfam" id="PF17177">
    <property type="entry name" value="PPR_long"/>
    <property type="match status" value="1"/>
</dbReference>
<dbReference type="PANTHER" id="PTHR47939">
    <property type="entry name" value="MEMBRANE-ASSOCIATED SALT-INDUCIBLE PROTEIN-LIKE"/>
    <property type="match status" value="1"/>
</dbReference>
<organism evidence="5 6">
    <name type="scientific">Cyanidium caldarium</name>
    <name type="common">Red alga</name>
    <dbReference type="NCBI Taxonomy" id="2771"/>
    <lineage>
        <taxon>Eukaryota</taxon>
        <taxon>Rhodophyta</taxon>
        <taxon>Bangiophyceae</taxon>
        <taxon>Cyanidiales</taxon>
        <taxon>Cyanidiaceae</taxon>
        <taxon>Cyanidium</taxon>
    </lineage>
</organism>
<comment type="caution">
    <text evidence="5">The sequence shown here is derived from an EMBL/GenBank/DDBJ whole genome shotgun (WGS) entry which is preliminary data.</text>
</comment>
<dbReference type="NCBIfam" id="TIGR00756">
    <property type="entry name" value="PPR"/>
    <property type="match status" value="6"/>
</dbReference>
<dbReference type="Pfam" id="PF01535">
    <property type="entry name" value="PPR"/>
    <property type="match status" value="1"/>
</dbReference>
<gene>
    <name evidence="5" type="ORF">CDCA_CDCA16G4242</name>
</gene>
<dbReference type="PANTHER" id="PTHR47939:SF1">
    <property type="entry name" value="OS04G0684500 PROTEIN"/>
    <property type="match status" value="1"/>
</dbReference>
<evidence type="ECO:0000259" key="4">
    <source>
        <dbReference type="Pfam" id="PF17177"/>
    </source>
</evidence>
<dbReference type="InterPro" id="IPR011990">
    <property type="entry name" value="TPR-like_helical_dom_sf"/>
</dbReference>
<dbReference type="InterPro" id="IPR002885">
    <property type="entry name" value="PPR_rpt"/>
</dbReference>
<evidence type="ECO:0000313" key="5">
    <source>
        <dbReference type="EMBL" id="KAK4538217.1"/>
    </source>
</evidence>
<accession>A0AAV9J0V1</accession>
<evidence type="ECO:0000313" key="6">
    <source>
        <dbReference type="Proteomes" id="UP001301350"/>
    </source>
</evidence>
<feature type="repeat" description="PPR" evidence="2">
    <location>
        <begin position="417"/>
        <end position="451"/>
    </location>
</feature>
<dbReference type="InterPro" id="IPR033443">
    <property type="entry name" value="PROP1-like_PPR_dom"/>
</dbReference>
<feature type="repeat" description="PPR" evidence="2">
    <location>
        <begin position="454"/>
        <end position="488"/>
    </location>
</feature>
<evidence type="ECO:0000256" key="2">
    <source>
        <dbReference type="PROSITE-ProRule" id="PRU00708"/>
    </source>
</evidence>
<dbReference type="Pfam" id="PF13041">
    <property type="entry name" value="PPR_2"/>
    <property type="match status" value="1"/>
</dbReference>
<dbReference type="AlphaFoldDB" id="A0AAV9J0V1"/>
<evidence type="ECO:0000256" key="1">
    <source>
        <dbReference type="ARBA" id="ARBA00022737"/>
    </source>
</evidence>
<feature type="repeat" description="PPR" evidence="2">
    <location>
        <begin position="368"/>
        <end position="403"/>
    </location>
</feature>
<feature type="repeat" description="PPR" evidence="2">
    <location>
        <begin position="594"/>
        <end position="628"/>
    </location>
</feature>
<feature type="repeat" description="PPR" evidence="2">
    <location>
        <begin position="489"/>
        <end position="523"/>
    </location>
</feature>
<protein>
    <recommendedName>
        <fullName evidence="4">PROP1-like PPR domain-containing protein</fullName>
    </recommendedName>
</protein>